<protein>
    <submittedName>
        <fullName evidence="9">G_PROTEIN_RECEP_F1_2 domain-containing protein</fullName>
    </submittedName>
</protein>
<dbReference type="Gene3D" id="1.20.1070.10">
    <property type="entry name" value="Rhodopsin 7-helix transmembrane proteins"/>
    <property type="match status" value="1"/>
</dbReference>
<feature type="transmembrane region" description="Helical" evidence="5">
    <location>
        <begin position="157"/>
        <end position="177"/>
    </location>
</feature>
<reference evidence="9" key="1">
    <citation type="submission" date="2016-11" db="UniProtKB">
        <authorList>
            <consortium name="WormBaseParasite"/>
        </authorList>
    </citation>
    <scope>IDENTIFICATION</scope>
</reference>
<keyword evidence="6" id="KW-0732">Signal</keyword>
<dbReference type="WBParaSite" id="Hba_06370">
    <property type="protein sequence ID" value="Hba_06370"/>
    <property type="gene ID" value="Hba_06370"/>
</dbReference>
<accession>A0A1I7WMJ7</accession>
<dbReference type="SUPFAM" id="SSF81321">
    <property type="entry name" value="Family A G protein-coupled receptor-like"/>
    <property type="match status" value="1"/>
</dbReference>
<keyword evidence="3 5" id="KW-1133">Transmembrane helix</keyword>
<dbReference type="InterPro" id="IPR017452">
    <property type="entry name" value="GPCR_Rhodpsn_7TM"/>
</dbReference>
<dbReference type="InterPro" id="IPR000276">
    <property type="entry name" value="GPCR_Rhodpsn"/>
</dbReference>
<feature type="domain" description="G-protein coupled receptors family 1 profile" evidence="7">
    <location>
        <begin position="1"/>
        <end position="174"/>
    </location>
</feature>
<evidence type="ECO:0000256" key="3">
    <source>
        <dbReference type="ARBA" id="ARBA00022989"/>
    </source>
</evidence>
<feature type="transmembrane region" description="Helical" evidence="5">
    <location>
        <begin position="117"/>
        <end position="137"/>
    </location>
</feature>
<dbReference type="PRINTS" id="PR00237">
    <property type="entry name" value="GPCRRHODOPSN"/>
</dbReference>
<proteinExistence type="predicted"/>
<feature type="signal peptide" evidence="6">
    <location>
        <begin position="1"/>
        <end position="19"/>
    </location>
</feature>
<organism evidence="8 9">
    <name type="scientific">Heterorhabditis bacteriophora</name>
    <name type="common">Entomopathogenic nematode worm</name>
    <dbReference type="NCBI Taxonomy" id="37862"/>
    <lineage>
        <taxon>Eukaryota</taxon>
        <taxon>Metazoa</taxon>
        <taxon>Ecdysozoa</taxon>
        <taxon>Nematoda</taxon>
        <taxon>Chromadorea</taxon>
        <taxon>Rhabditida</taxon>
        <taxon>Rhabditina</taxon>
        <taxon>Rhabditomorpha</taxon>
        <taxon>Strongyloidea</taxon>
        <taxon>Heterorhabditidae</taxon>
        <taxon>Heterorhabditis</taxon>
    </lineage>
</organism>
<evidence type="ECO:0000256" key="6">
    <source>
        <dbReference type="SAM" id="SignalP"/>
    </source>
</evidence>
<evidence type="ECO:0000259" key="7">
    <source>
        <dbReference type="PROSITE" id="PS50262"/>
    </source>
</evidence>
<feature type="chain" id="PRO_5009310700" evidence="6">
    <location>
        <begin position="20"/>
        <end position="190"/>
    </location>
</feature>
<dbReference type="Proteomes" id="UP000095283">
    <property type="component" value="Unplaced"/>
</dbReference>
<dbReference type="PROSITE" id="PS50262">
    <property type="entry name" value="G_PROTEIN_RECEP_F1_2"/>
    <property type="match status" value="1"/>
</dbReference>
<dbReference type="AlphaFoldDB" id="A0A1I7WMJ7"/>
<evidence type="ECO:0000256" key="4">
    <source>
        <dbReference type="ARBA" id="ARBA00023136"/>
    </source>
</evidence>
<evidence type="ECO:0000313" key="8">
    <source>
        <dbReference type="Proteomes" id="UP000095283"/>
    </source>
</evidence>
<dbReference type="GO" id="GO:0004930">
    <property type="term" value="F:G protein-coupled receptor activity"/>
    <property type="evidence" value="ECO:0007669"/>
    <property type="project" value="InterPro"/>
</dbReference>
<dbReference type="GO" id="GO:0016020">
    <property type="term" value="C:membrane"/>
    <property type="evidence" value="ECO:0007669"/>
    <property type="project" value="UniProtKB-SubCell"/>
</dbReference>
<comment type="subcellular location">
    <subcellularLocation>
        <location evidence="1">Membrane</location>
    </subcellularLocation>
</comment>
<keyword evidence="2 5" id="KW-0812">Transmembrane</keyword>
<dbReference type="CDD" id="cd00637">
    <property type="entry name" value="7tm_classA_rhodopsin-like"/>
    <property type="match status" value="1"/>
</dbReference>
<evidence type="ECO:0000313" key="9">
    <source>
        <dbReference type="WBParaSite" id="Hba_06370"/>
    </source>
</evidence>
<evidence type="ECO:0000256" key="1">
    <source>
        <dbReference type="ARBA" id="ARBA00004370"/>
    </source>
</evidence>
<dbReference type="Pfam" id="PF00001">
    <property type="entry name" value="7tm_1"/>
    <property type="match status" value="1"/>
</dbReference>
<evidence type="ECO:0000256" key="2">
    <source>
        <dbReference type="ARBA" id="ARBA00022692"/>
    </source>
</evidence>
<evidence type="ECO:0000256" key="5">
    <source>
        <dbReference type="SAM" id="Phobius"/>
    </source>
</evidence>
<sequence>MHQISYVMVLSWVFLNSRASISGRGCRTSSLQTGCETVDTVLTRTSGNYHHFSARINNFFLIIIIIEWNPLKTFSLTKIKETKDEKKLGVNITSAITEEDQLLNIFIIFPQFHISRALWVSFLLVTAYIVCWLPYNLLSLIHLIDQQLFNNTFIKLYFLHELMVFNSVINPYLYGLFSNAGKHTRQNNFD</sequence>
<name>A0A1I7WMJ7_HETBA</name>
<keyword evidence="4 5" id="KW-0472">Membrane</keyword>
<keyword evidence="8" id="KW-1185">Reference proteome</keyword>